<gene>
    <name evidence="6" type="primary">DNMT</name>
    <name evidence="6" type="synonym">dcm</name>
</gene>
<dbReference type="NCBIfam" id="TIGR00675">
    <property type="entry name" value="dcm"/>
    <property type="match status" value="1"/>
</dbReference>
<dbReference type="AlphaFoldDB" id="A0A075GVY5"/>
<evidence type="ECO:0000256" key="4">
    <source>
        <dbReference type="ARBA" id="ARBA00022691"/>
    </source>
</evidence>
<name>A0A075GVY5_9ARCH</name>
<evidence type="ECO:0000256" key="2">
    <source>
        <dbReference type="ARBA" id="ARBA00022603"/>
    </source>
</evidence>
<dbReference type="PRINTS" id="PR00105">
    <property type="entry name" value="C5METTRFRASE"/>
</dbReference>
<reference evidence="6" key="1">
    <citation type="journal article" date="2014" name="Genome Biol. Evol.">
        <title>Pangenome evidence for extensive interdomain horizontal transfer affecting lineage core and shell genes in uncultured planktonic thaumarchaeota and euryarchaeota.</title>
        <authorList>
            <person name="Deschamps P."/>
            <person name="Zivanovic Y."/>
            <person name="Moreira D."/>
            <person name="Rodriguez-Valera F."/>
            <person name="Lopez-Garcia P."/>
        </authorList>
    </citation>
    <scope>NUCLEOTIDE SEQUENCE</scope>
</reference>
<dbReference type="GO" id="GO:0044027">
    <property type="term" value="P:negative regulation of gene expression via chromosomal CpG island methylation"/>
    <property type="evidence" value="ECO:0007669"/>
    <property type="project" value="TreeGrafter"/>
</dbReference>
<dbReference type="PANTHER" id="PTHR10629:SF52">
    <property type="entry name" value="DNA (CYTOSINE-5)-METHYLTRANSFERASE 1"/>
    <property type="match status" value="1"/>
</dbReference>
<dbReference type="EC" id="2.1.1.37" evidence="1"/>
<dbReference type="PROSITE" id="PS00095">
    <property type="entry name" value="C5_MTASE_2"/>
    <property type="match status" value="1"/>
</dbReference>
<dbReference type="REBASE" id="97859">
    <property type="entry name" value="M.UthB10ORFAP"/>
</dbReference>
<dbReference type="Pfam" id="PF00145">
    <property type="entry name" value="DNA_methylase"/>
    <property type="match status" value="1"/>
</dbReference>
<dbReference type="Gene3D" id="3.40.50.150">
    <property type="entry name" value="Vaccinia Virus protein VP39"/>
    <property type="match status" value="1"/>
</dbReference>
<dbReference type="EMBL" id="KF900818">
    <property type="protein sequence ID" value="AIF08026.1"/>
    <property type="molecule type" value="Genomic_DNA"/>
</dbReference>
<dbReference type="PANTHER" id="PTHR10629">
    <property type="entry name" value="CYTOSINE-SPECIFIC METHYLTRANSFERASE"/>
    <property type="match status" value="1"/>
</dbReference>
<evidence type="ECO:0000256" key="3">
    <source>
        <dbReference type="ARBA" id="ARBA00022679"/>
    </source>
</evidence>
<dbReference type="InterPro" id="IPR029063">
    <property type="entry name" value="SAM-dependent_MTases_sf"/>
</dbReference>
<accession>A0A075GVY5</accession>
<dbReference type="InterPro" id="IPR050390">
    <property type="entry name" value="C5-Methyltransferase"/>
</dbReference>
<dbReference type="GO" id="GO:0032259">
    <property type="term" value="P:methylation"/>
    <property type="evidence" value="ECO:0007669"/>
    <property type="project" value="UniProtKB-KW"/>
</dbReference>
<keyword evidence="3 6" id="KW-0808">Transferase</keyword>
<proteinExistence type="inferred from homology"/>
<dbReference type="PROSITE" id="PS51679">
    <property type="entry name" value="SAM_MT_C5"/>
    <property type="match status" value="1"/>
</dbReference>
<keyword evidence="4" id="KW-0949">S-adenosyl-L-methionine</keyword>
<dbReference type="InterPro" id="IPR031303">
    <property type="entry name" value="C5_meth_CS"/>
</dbReference>
<dbReference type="SUPFAM" id="SSF53335">
    <property type="entry name" value="S-adenosyl-L-methionine-dependent methyltransferases"/>
    <property type="match status" value="1"/>
</dbReference>
<dbReference type="GO" id="GO:0003886">
    <property type="term" value="F:DNA (cytosine-5-)-methyltransferase activity"/>
    <property type="evidence" value="ECO:0007669"/>
    <property type="project" value="UniProtKB-EC"/>
</dbReference>
<evidence type="ECO:0000313" key="6">
    <source>
        <dbReference type="EMBL" id="AIF08026.1"/>
    </source>
</evidence>
<evidence type="ECO:0000256" key="1">
    <source>
        <dbReference type="ARBA" id="ARBA00011975"/>
    </source>
</evidence>
<dbReference type="GO" id="GO:0003677">
    <property type="term" value="F:DNA binding"/>
    <property type="evidence" value="ECO:0007669"/>
    <property type="project" value="TreeGrafter"/>
</dbReference>
<sequence>MGRGKNQNLNFIDLFCGAGGLSRGLEMSGFHCILGVDNDKAAITTFERNHPHADAYLGDISDFSNYKFKKIAGKQKIHLICGGPPCQGLSTVGEGIPDDPRNFLFLEFLRAVTNVKPDFVVIENVTGLLSRKNAKITVGIIKQFAKFGYNMSVRVLSADHFGVPQKRRRTIFIGNRIGIENIFPEPTHSKKPRTVMDAISNMKSFDGIEYNHDVAAAHIPSEIEKQRIMHVPEGRSVRYEKDEIEFLPPKLRFGVDWKKVDEGRFREKKLNRLHRKKPSPTIMTGRHTYYHPTEPRYLTAREAAAIQSFPNEFVFEGTISQQWRQIGNAVPPLLGKAVGNAIIKSYKARKKISVDPNISINDLIAAVRRYAFDYKKKEQNNTSIYSWISN</sequence>
<keyword evidence="2 6" id="KW-0489">Methyltransferase</keyword>
<protein>
    <recommendedName>
        <fullName evidence="1">DNA (cytosine-5-)-methyltransferase</fullName>
        <ecNumber evidence="1">2.1.1.37</ecNumber>
    </recommendedName>
</protein>
<dbReference type="InterPro" id="IPR001525">
    <property type="entry name" value="C5_MeTfrase"/>
</dbReference>
<comment type="similarity">
    <text evidence="5">Belongs to the class I-like SAM-binding methyltransferase superfamily. C5-methyltransferase family.</text>
</comment>
<dbReference type="Gene3D" id="3.90.120.10">
    <property type="entry name" value="DNA Methylase, subunit A, domain 2"/>
    <property type="match status" value="1"/>
</dbReference>
<organism evidence="6">
    <name type="scientific">uncultured marine thaumarchaeote KM3_26_B10</name>
    <dbReference type="NCBI Taxonomy" id="1456107"/>
    <lineage>
        <taxon>Archaea</taxon>
        <taxon>Nitrososphaerota</taxon>
        <taxon>environmental samples</taxon>
    </lineage>
</organism>
<evidence type="ECO:0000256" key="5">
    <source>
        <dbReference type="RuleBase" id="RU000416"/>
    </source>
</evidence>